<feature type="transmembrane region" description="Helical" evidence="2">
    <location>
        <begin position="12"/>
        <end position="35"/>
    </location>
</feature>
<feature type="region of interest" description="Disordered" evidence="1">
    <location>
        <begin position="44"/>
        <end position="76"/>
    </location>
</feature>
<dbReference type="SUPFAM" id="SSF47781">
    <property type="entry name" value="RuvA domain 2-like"/>
    <property type="match status" value="1"/>
</dbReference>
<dbReference type="InterPro" id="IPR004509">
    <property type="entry name" value="Competence_ComEA_HhH"/>
</dbReference>
<dbReference type="PANTHER" id="PTHR21180">
    <property type="entry name" value="ENDONUCLEASE/EXONUCLEASE/PHOSPHATASE FAMILY DOMAIN-CONTAINING PROTEIN 1"/>
    <property type="match status" value="1"/>
</dbReference>
<feature type="domain" description="Helix-hairpin-helix DNA-binding motif class 1" evidence="3">
    <location>
        <begin position="203"/>
        <end position="222"/>
    </location>
</feature>
<dbReference type="GO" id="GO:0015628">
    <property type="term" value="P:protein secretion by the type II secretion system"/>
    <property type="evidence" value="ECO:0007669"/>
    <property type="project" value="TreeGrafter"/>
</dbReference>
<name>A0AAW7YTA4_9STAP</name>
<keyword evidence="2" id="KW-1133">Transmembrane helix</keyword>
<feature type="compositionally biased region" description="Polar residues" evidence="1">
    <location>
        <begin position="44"/>
        <end position="56"/>
    </location>
</feature>
<reference evidence="4" key="1">
    <citation type="submission" date="2023-07" db="EMBL/GenBank/DDBJ databases">
        <title>Genome content predicts the carbon catabolic preferences of heterotrophic bacteria.</title>
        <authorList>
            <person name="Gralka M."/>
        </authorList>
    </citation>
    <scope>NUCLEOTIDE SEQUENCE</scope>
    <source>
        <strain evidence="4">E2R20</strain>
    </source>
</reference>
<dbReference type="NCBIfam" id="TIGR00426">
    <property type="entry name" value="competence protein ComEA helix-hairpin-helix repeat region"/>
    <property type="match status" value="1"/>
</dbReference>
<dbReference type="RefSeq" id="WP_046466749.1">
    <property type="nucleotide sequence ID" value="NZ_JAUOQO010000003.1"/>
</dbReference>
<comment type="caution">
    <text evidence="4">The sequence shown here is derived from an EMBL/GenBank/DDBJ whole genome shotgun (WGS) entry which is preliminary data.</text>
</comment>
<dbReference type="Proteomes" id="UP001170310">
    <property type="component" value="Unassembled WGS sequence"/>
</dbReference>
<dbReference type="GO" id="GO:0006281">
    <property type="term" value="P:DNA repair"/>
    <property type="evidence" value="ECO:0007669"/>
    <property type="project" value="InterPro"/>
</dbReference>
<dbReference type="SMART" id="SM00278">
    <property type="entry name" value="HhH1"/>
    <property type="match status" value="2"/>
</dbReference>
<dbReference type="GO" id="GO:0015627">
    <property type="term" value="C:type II protein secretion system complex"/>
    <property type="evidence" value="ECO:0007669"/>
    <property type="project" value="TreeGrafter"/>
</dbReference>
<keyword evidence="2" id="KW-0472">Membrane</keyword>
<proteinExistence type="predicted"/>
<evidence type="ECO:0000313" key="4">
    <source>
        <dbReference type="EMBL" id="MDO6573383.1"/>
    </source>
</evidence>
<sequence>MLSKLKQLIKILTPYQLYIGIGIAIIFIAVLSYSMNHNEDKSQQTYVESNTDSYSNKTDKKETLSKRHQGETKDSDAKKENKVIYVDIKGAVKHPNVYKMNSSDRIIDLLKKAQLSNNADTKQINLSEKLIDQKLIYIPEKGEKTSQNIQEQITSNTVDSTQSTINLNVATEEQLLKVPGIGPSKAKEIIDYKNKNGAFNSIEDLKNIKGFGPKTFEKLKAYFTV</sequence>
<dbReference type="PANTHER" id="PTHR21180:SF32">
    <property type="entry name" value="ENDONUCLEASE_EXONUCLEASE_PHOSPHATASE FAMILY DOMAIN-CONTAINING PROTEIN 1"/>
    <property type="match status" value="1"/>
</dbReference>
<keyword evidence="2" id="KW-0812">Transmembrane</keyword>
<dbReference type="InterPro" id="IPR010994">
    <property type="entry name" value="RuvA_2-like"/>
</dbReference>
<evidence type="ECO:0000256" key="2">
    <source>
        <dbReference type="SAM" id="Phobius"/>
    </source>
</evidence>
<dbReference type="EMBL" id="JAUOQO010000003">
    <property type="protein sequence ID" value="MDO6573383.1"/>
    <property type="molecule type" value="Genomic_DNA"/>
</dbReference>
<protein>
    <submittedName>
        <fullName evidence="4">Helix-hairpin-helix domain-containing protein</fullName>
    </submittedName>
</protein>
<feature type="compositionally biased region" description="Basic and acidic residues" evidence="1">
    <location>
        <begin position="57"/>
        <end position="76"/>
    </location>
</feature>
<dbReference type="Pfam" id="PF12836">
    <property type="entry name" value="HHH_3"/>
    <property type="match status" value="1"/>
</dbReference>
<dbReference type="InterPro" id="IPR051675">
    <property type="entry name" value="Endo/Exo/Phosphatase_dom_1"/>
</dbReference>
<evidence type="ECO:0000256" key="1">
    <source>
        <dbReference type="SAM" id="MobiDB-lite"/>
    </source>
</evidence>
<dbReference type="AlphaFoldDB" id="A0AAW7YTA4"/>
<feature type="domain" description="Helix-hairpin-helix DNA-binding motif class 1" evidence="3">
    <location>
        <begin position="173"/>
        <end position="192"/>
    </location>
</feature>
<keyword evidence="5" id="KW-1185">Reference proteome</keyword>
<dbReference type="InterPro" id="IPR003583">
    <property type="entry name" value="Hlx-hairpin-Hlx_DNA-bd_motif"/>
</dbReference>
<dbReference type="Gene3D" id="1.10.150.310">
    <property type="entry name" value="Tex RuvX-like domain-like"/>
    <property type="match status" value="1"/>
</dbReference>
<evidence type="ECO:0000259" key="3">
    <source>
        <dbReference type="SMART" id="SM00278"/>
    </source>
</evidence>
<evidence type="ECO:0000313" key="5">
    <source>
        <dbReference type="Proteomes" id="UP001170310"/>
    </source>
</evidence>
<dbReference type="Gene3D" id="3.10.560.10">
    <property type="entry name" value="Outer membrane lipoprotein wza domain like"/>
    <property type="match status" value="1"/>
</dbReference>
<organism evidence="4 5">
    <name type="scientific">Staphylococcus pasteuri_A</name>
    <dbReference type="NCBI Taxonomy" id="3062664"/>
    <lineage>
        <taxon>Bacteria</taxon>
        <taxon>Bacillati</taxon>
        <taxon>Bacillota</taxon>
        <taxon>Bacilli</taxon>
        <taxon>Bacillales</taxon>
        <taxon>Staphylococcaceae</taxon>
        <taxon>Staphylococcus</taxon>
    </lineage>
</organism>
<accession>A0AAW7YTA4</accession>
<gene>
    <name evidence="4" type="ORF">Q4528_04335</name>
</gene>
<dbReference type="GO" id="GO:0003677">
    <property type="term" value="F:DNA binding"/>
    <property type="evidence" value="ECO:0007669"/>
    <property type="project" value="InterPro"/>
</dbReference>